<dbReference type="Gene3D" id="3.30.530.20">
    <property type="match status" value="1"/>
</dbReference>
<sequence>MSRHFYVFRSHWLVDAPAPRVFETLAKLDEYPQWWPQVRSTRPIDEQTCEVEVRSTLPYSLRMTAHHSQKDPDAGVLEARLTGDLVGHSRWRLTPAPNGGTVLEFGEEVEVRRALLRALSFARPALRANHALMMRSGERGLRRHLASAG</sequence>
<name>A0ABN1GML5_9ACTN</name>
<dbReference type="Pfam" id="PF10604">
    <property type="entry name" value="Polyketide_cyc2"/>
    <property type="match status" value="1"/>
</dbReference>
<evidence type="ECO:0000313" key="2">
    <source>
        <dbReference type="Proteomes" id="UP001500957"/>
    </source>
</evidence>
<evidence type="ECO:0000313" key="1">
    <source>
        <dbReference type="EMBL" id="GAA0614693.1"/>
    </source>
</evidence>
<gene>
    <name evidence="1" type="ORF">GCM10009547_15680</name>
</gene>
<comment type="caution">
    <text evidence="1">The sequence shown here is derived from an EMBL/GenBank/DDBJ whole genome shotgun (WGS) entry which is preliminary data.</text>
</comment>
<reference evidence="1 2" key="1">
    <citation type="journal article" date="2019" name="Int. J. Syst. Evol. Microbiol.">
        <title>The Global Catalogue of Microorganisms (GCM) 10K type strain sequencing project: providing services to taxonomists for standard genome sequencing and annotation.</title>
        <authorList>
            <consortium name="The Broad Institute Genomics Platform"/>
            <consortium name="The Broad Institute Genome Sequencing Center for Infectious Disease"/>
            <person name="Wu L."/>
            <person name="Ma J."/>
        </authorList>
    </citation>
    <scope>NUCLEOTIDE SEQUENCE [LARGE SCALE GENOMIC DNA]</scope>
    <source>
        <strain evidence="1 2">JCM 10671</strain>
    </source>
</reference>
<dbReference type="SUPFAM" id="SSF55961">
    <property type="entry name" value="Bet v1-like"/>
    <property type="match status" value="1"/>
</dbReference>
<keyword evidence="2" id="KW-1185">Reference proteome</keyword>
<dbReference type="Proteomes" id="UP001500957">
    <property type="component" value="Unassembled WGS sequence"/>
</dbReference>
<dbReference type="EMBL" id="BAAAHE010000011">
    <property type="protein sequence ID" value="GAA0614693.1"/>
    <property type="molecule type" value="Genomic_DNA"/>
</dbReference>
<accession>A0ABN1GML5</accession>
<organism evidence="1 2">
    <name type="scientific">Sporichthya brevicatena</name>
    <dbReference type="NCBI Taxonomy" id="171442"/>
    <lineage>
        <taxon>Bacteria</taxon>
        <taxon>Bacillati</taxon>
        <taxon>Actinomycetota</taxon>
        <taxon>Actinomycetes</taxon>
        <taxon>Sporichthyales</taxon>
        <taxon>Sporichthyaceae</taxon>
        <taxon>Sporichthya</taxon>
    </lineage>
</organism>
<dbReference type="InterPro" id="IPR019587">
    <property type="entry name" value="Polyketide_cyclase/dehydratase"/>
</dbReference>
<proteinExistence type="predicted"/>
<dbReference type="InterPro" id="IPR023393">
    <property type="entry name" value="START-like_dom_sf"/>
</dbReference>
<protein>
    <submittedName>
        <fullName evidence="1">SRPBCC family protein</fullName>
    </submittedName>
</protein>